<dbReference type="EMBL" id="ML014476">
    <property type="protein sequence ID" value="RKO98342.1"/>
    <property type="molecule type" value="Genomic_DNA"/>
</dbReference>
<dbReference type="AlphaFoldDB" id="A0A4V1ITG3"/>
<reference evidence="3 4" key="1">
    <citation type="journal article" date="2018" name="Nat. Microbiol.">
        <title>Leveraging single-cell genomics to expand the fungal tree of life.</title>
        <authorList>
            <person name="Ahrendt S.R."/>
            <person name="Quandt C.A."/>
            <person name="Ciobanu D."/>
            <person name="Clum A."/>
            <person name="Salamov A."/>
            <person name="Andreopoulos B."/>
            <person name="Cheng J.F."/>
            <person name="Woyke T."/>
            <person name="Pelin A."/>
            <person name="Henrissat B."/>
            <person name="Reynolds N.K."/>
            <person name="Benny G.L."/>
            <person name="Smith M.E."/>
            <person name="James T.Y."/>
            <person name="Grigoriev I.V."/>
        </authorList>
    </citation>
    <scope>NUCLEOTIDE SEQUENCE [LARGE SCALE GENOMIC DNA]</scope>
    <source>
        <strain evidence="3 4">ATCC 52028</strain>
    </source>
</reference>
<sequence length="124" mass="13224">MFADDVVLLAESRLDLQQACDHFTEWVVTNEMAVGISKCGVMTVGATSTPMDVPPLLLQGQVVPEVAIYKYLGIQITDTLSVAAMVADRAAKGATAYHALRPTLQSSTIPAALRVQLVKSVLLP</sequence>
<evidence type="ECO:0008006" key="5">
    <source>
        <dbReference type="Google" id="ProtNLM"/>
    </source>
</evidence>
<dbReference type="EMBL" id="ML009499">
    <property type="protein sequence ID" value="RKO96957.1"/>
    <property type="molecule type" value="Genomic_DNA"/>
</dbReference>
<evidence type="ECO:0000313" key="1">
    <source>
        <dbReference type="EMBL" id="RKO96957.1"/>
    </source>
</evidence>
<reference evidence="1" key="3">
    <citation type="submission" date="2018-08" db="EMBL/GenBank/DDBJ databases">
        <title>Leveraging single-cell genomics to expand the Fungal Tree of Life.</title>
        <authorList>
            <consortium name="DOE Joint Genome Institute"/>
            <person name="Ahrendt S.R."/>
            <person name="Quandt C.A."/>
            <person name="Ciobanu D."/>
            <person name="Clum A."/>
            <person name="Salamov A."/>
            <person name="Andreopoulos B."/>
            <person name="Cheng J.-F."/>
            <person name="Woyke T."/>
            <person name="Pelin A."/>
            <person name="Henrissat B."/>
            <person name="Reynolds N."/>
            <person name="Benny G.L."/>
            <person name="Smith M.E."/>
            <person name="James T.Y."/>
            <person name="Grigoriev I.V."/>
        </authorList>
    </citation>
    <scope>NUCLEOTIDE SEQUENCE</scope>
    <source>
        <strain evidence="1">ATCC 52028</strain>
    </source>
</reference>
<gene>
    <name evidence="1" type="ORF">CAUPRSCDRAFT_2272</name>
    <name evidence="2" type="ORF">CXG81DRAFT_3338</name>
</gene>
<keyword evidence="4" id="KW-1185">Reference proteome</keyword>
<reference evidence="2" key="2">
    <citation type="submission" date="2018-04" db="EMBL/GenBank/DDBJ databases">
        <title>Leveraging single-cell genomics to expand the Fungal Tree of Life.</title>
        <authorList>
            <consortium name="DOE Joint Genome Institute"/>
            <person name="Ahrendt S.R."/>
            <person name="Quandt C.A."/>
            <person name="Ciobanu D."/>
            <person name="Clum A."/>
            <person name="Salamov A."/>
            <person name="Andreopoulos B."/>
            <person name="Cheng J.-F."/>
            <person name="Woyke T."/>
            <person name="Pelin A."/>
            <person name="Henrissat B."/>
            <person name="Benny G.L."/>
            <person name="Smith M.E."/>
            <person name="James T.Y."/>
            <person name="Grigoriev I.V."/>
        </authorList>
    </citation>
    <scope>NUCLEOTIDE SEQUENCE</scope>
    <source>
        <strain evidence="2">ATCC 52028</strain>
    </source>
</reference>
<dbReference type="Proteomes" id="UP000268535">
    <property type="component" value="Unassembled WGS sequence"/>
</dbReference>
<evidence type="ECO:0000313" key="2">
    <source>
        <dbReference type="EMBL" id="RKO98342.1"/>
    </source>
</evidence>
<evidence type="ECO:0000313" key="3">
    <source>
        <dbReference type="Proteomes" id="UP000268535"/>
    </source>
</evidence>
<dbReference type="OrthoDB" id="5534248at2759"/>
<protein>
    <recommendedName>
        <fullName evidence="5">Reverse transcriptase domain-containing protein</fullName>
    </recommendedName>
</protein>
<name>A0A4V1ITG3_9FUNG</name>
<accession>A0A4V1ITG3</accession>
<evidence type="ECO:0000313" key="4">
    <source>
        <dbReference type="Proteomes" id="UP000274922"/>
    </source>
</evidence>
<proteinExistence type="predicted"/>
<feature type="non-terminal residue" evidence="1">
    <location>
        <position position="124"/>
    </location>
</feature>
<organism evidence="1 3">
    <name type="scientific">Caulochytrium protostelioides</name>
    <dbReference type="NCBI Taxonomy" id="1555241"/>
    <lineage>
        <taxon>Eukaryota</taxon>
        <taxon>Fungi</taxon>
        <taxon>Fungi incertae sedis</taxon>
        <taxon>Chytridiomycota</taxon>
        <taxon>Chytridiomycota incertae sedis</taxon>
        <taxon>Chytridiomycetes</taxon>
        <taxon>Caulochytriales</taxon>
        <taxon>Caulochytriaceae</taxon>
        <taxon>Caulochytrium</taxon>
    </lineage>
</organism>
<dbReference type="Proteomes" id="UP000274922">
    <property type="component" value="Unassembled WGS sequence"/>
</dbReference>